<dbReference type="Proteomes" id="UP000000852">
    <property type="component" value="Chromosome"/>
</dbReference>
<sequence>MRHNFLIFSVYVLMLTSCSKGQKAAHVENVIPDLLPEKKPLVYGTLENHLGINAFEWSFSESNNSIISPGKMDVIRSFGGFRHYLDWEKIEPEEGRYTFSPTQFGGWDYDMIYAWCKKEGIEILSCLKTCPPWLLNSYPEGKRDAENVPAPYGLDRNLPASYIQQARAGFQFAARYGKNSTVDLSLIKVDTRPRWPGDPGNKVKVGLGYVNYIECDNERDKDWKGPLAHQNAEEYAANMSAFYDGDMGKLGPGVGVKSADPNMKVVMGGLSVSKKEYVLQMIAWCKKNRGYKPDGSVNLCFDVINYHHYNNNDAGTVGKAPELSSAAKVADGYFALANESAGGMEVWLTECGYDINPGSPQRAIAIGNKSALITQADWSLRSVFSNVRHGLKRTFFYMLDDVDPNNGGRFASSGFAVGVQRRPVADYFYQVRKLMGSFKYLENKGIDPIVDIYSENKRKIYVLYIPDEIGRTARYELDLGNATTATIYTLVPGADDMKLEKANTTNGKLTLNVSETPIFVESNIN</sequence>
<keyword evidence="2" id="KW-0326">Glycosidase</keyword>
<dbReference type="Gene3D" id="3.20.20.80">
    <property type="entry name" value="Glycosidases"/>
    <property type="match status" value="1"/>
</dbReference>
<organism evidence="4 5">
    <name type="scientific">Pedobacter heparinus (strain ATCC 13125 / DSM 2366 / CIP 104194 / JCM 7457 / NBRC 12017 / NCIMB 9290 / NRRL B-14731 / HIM 762-3)</name>
    <dbReference type="NCBI Taxonomy" id="485917"/>
    <lineage>
        <taxon>Bacteria</taxon>
        <taxon>Pseudomonadati</taxon>
        <taxon>Bacteroidota</taxon>
        <taxon>Sphingobacteriia</taxon>
        <taxon>Sphingobacteriales</taxon>
        <taxon>Sphingobacteriaceae</taxon>
        <taxon>Pedobacter</taxon>
    </lineage>
</organism>
<dbReference type="OrthoDB" id="177731at2"/>
<name>C6XW83_PEDHD</name>
<dbReference type="AlphaFoldDB" id="C6XW83"/>
<evidence type="ECO:0000313" key="5">
    <source>
        <dbReference type="Proteomes" id="UP000000852"/>
    </source>
</evidence>
<keyword evidence="1" id="KW-0378">Hydrolase</keyword>
<evidence type="ECO:0000256" key="2">
    <source>
        <dbReference type="ARBA" id="ARBA00023295"/>
    </source>
</evidence>
<dbReference type="STRING" id="485917.Phep_1954"/>
<dbReference type="PANTHER" id="PTHR12631:SF10">
    <property type="entry name" value="BETA-XYLOSIDASE-LIKE PROTEIN-RELATED"/>
    <property type="match status" value="1"/>
</dbReference>
<dbReference type="PROSITE" id="PS51257">
    <property type="entry name" value="PROKAR_LIPOPROTEIN"/>
    <property type="match status" value="1"/>
</dbReference>
<dbReference type="RefSeq" id="WP_015807776.1">
    <property type="nucleotide sequence ID" value="NC_013061.1"/>
</dbReference>
<dbReference type="eggNOG" id="COG1874">
    <property type="taxonomic scope" value="Bacteria"/>
</dbReference>
<feature type="domain" description="Glycoside hydrolase family 42 N-terminal" evidence="3">
    <location>
        <begin position="86"/>
        <end position="158"/>
    </location>
</feature>
<dbReference type="HOGENOM" id="CLU_024858_0_0_10"/>
<dbReference type="GO" id="GO:0004565">
    <property type="term" value="F:beta-galactosidase activity"/>
    <property type="evidence" value="ECO:0007669"/>
    <property type="project" value="InterPro"/>
</dbReference>
<dbReference type="SUPFAM" id="SSF51445">
    <property type="entry name" value="(Trans)glycosidases"/>
    <property type="match status" value="1"/>
</dbReference>
<dbReference type="InterPro" id="IPR013529">
    <property type="entry name" value="Glyco_hydro_42_N"/>
</dbReference>
<protein>
    <recommendedName>
        <fullName evidence="3">Glycoside hydrolase family 42 N-terminal domain-containing protein</fullName>
    </recommendedName>
</protein>
<proteinExistence type="predicted"/>
<dbReference type="InterPro" id="IPR051923">
    <property type="entry name" value="Glycosyl_Hydrolase_39"/>
</dbReference>
<evidence type="ECO:0000313" key="4">
    <source>
        <dbReference type="EMBL" id="ACU04162.1"/>
    </source>
</evidence>
<dbReference type="KEGG" id="phe:Phep_1954"/>
<dbReference type="PANTHER" id="PTHR12631">
    <property type="entry name" value="ALPHA-L-IDURONIDASE"/>
    <property type="match status" value="1"/>
</dbReference>
<dbReference type="GO" id="GO:0005975">
    <property type="term" value="P:carbohydrate metabolic process"/>
    <property type="evidence" value="ECO:0007669"/>
    <property type="project" value="InterPro"/>
</dbReference>
<dbReference type="EMBL" id="CP001681">
    <property type="protein sequence ID" value="ACU04162.1"/>
    <property type="molecule type" value="Genomic_DNA"/>
</dbReference>
<accession>C6XW83</accession>
<keyword evidence="5" id="KW-1185">Reference proteome</keyword>
<dbReference type="GO" id="GO:0009341">
    <property type="term" value="C:beta-galactosidase complex"/>
    <property type="evidence" value="ECO:0007669"/>
    <property type="project" value="InterPro"/>
</dbReference>
<reference evidence="4 5" key="1">
    <citation type="journal article" date="2009" name="Stand. Genomic Sci.">
        <title>Complete genome sequence of Pedobacter heparinus type strain (HIM 762-3).</title>
        <authorList>
            <person name="Han C."/>
            <person name="Spring S."/>
            <person name="Lapidus A."/>
            <person name="Del Rio T.G."/>
            <person name="Tice H."/>
            <person name="Copeland A."/>
            <person name="Cheng J.F."/>
            <person name="Lucas S."/>
            <person name="Chen F."/>
            <person name="Nolan M."/>
            <person name="Bruce D."/>
            <person name="Goodwin L."/>
            <person name="Pitluck S."/>
            <person name="Ivanova N."/>
            <person name="Mavromatis K."/>
            <person name="Mikhailova N."/>
            <person name="Pati A."/>
            <person name="Chen A."/>
            <person name="Palaniappan K."/>
            <person name="Land M."/>
            <person name="Hauser L."/>
            <person name="Chang Y.J."/>
            <person name="Jeffries C.C."/>
            <person name="Saunders E."/>
            <person name="Chertkov O."/>
            <person name="Brettin T."/>
            <person name="Goker M."/>
            <person name="Rohde M."/>
            <person name="Bristow J."/>
            <person name="Eisen J.A."/>
            <person name="Markowitz V."/>
            <person name="Hugenholtz P."/>
            <person name="Kyrpides N.C."/>
            <person name="Klenk H.P."/>
            <person name="Detter J.C."/>
        </authorList>
    </citation>
    <scope>NUCLEOTIDE SEQUENCE [LARGE SCALE GENOMIC DNA]</scope>
    <source>
        <strain evidence="5">ATCC 13125 / DSM 2366 / CIP 104194 / JCM 7457 / NBRC 12017 / NCIMB 9290 / NRRL B-14731 / HIM 762-3</strain>
    </source>
</reference>
<dbReference type="Pfam" id="PF02449">
    <property type="entry name" value="Glyco_hydro_42"/>
    <property type="match status" value="1"/>
</dbReference>
<evidence type="ECO:0000259" key="3">
    <source>
        <dbReference type="Pfam" id="PF02449"/>
    </source>
</evidence>
<evidence type="ECO:0000256" key="1">
    <source>
        <dbReference type="ARBA" id="ARBA00022801"/>
    </source>
</evidence>
<gene>
    <name evidence="4" type="ordered locus">Phep_1954</name>
</gene>
<dbReference type="InterPro" id="IPR017853">
    <property type="entry name" value="GH"/>
</dbReference>